<proteinExistence type="predicted"/>
<feature type="transmembrane region" description="Helical" evidence="1">
    <location>
        <begin position="49"/>
        <end position="69"/>
    </location>
</feature>
<feature type="transmembrane region" description="Helical" evidence="1">
    <location>
        <begin position="21"/>
        <end position="43"/>
    </location>
</feature>
<name>A0A2K4ZFR4_9FIRM</name>
<organism evidence="2 3">
    <name type="scientific">Acetatifactor muris</name>
    <dbReference type="NCBI Taxonomy" id="879566"/>
    <lineage>
        <taxon>Bacteria</taxon>
        <taxon>Bacillati</taxon>
        <taxon>Bacillota</taxon>
        <taxon>Clostridia</taxon>
        <taxon>Lachnospirales</taxon>
        <taxon>Lachnospiraceae</taxon>
        <taxon>Acetatifactor</taxon>
    </lineage>
</organism>
<evidence type="ECO:0000313" key="3">
    <source>
        <dbReference type="Proteomes" id="UP000236311"/>
    </source>
</evidence>
<reference evidence="2 3" key="1">
    <citation type="submission" date="2018-01" db="EMBL/GenBank/DDBJ databases">
        <authorList>
            <person name="Gaut B.S."/>
            <person name="Morton B.R."/>
            <person name="Clegg M.T."/>
            <person name="Duvall M.R."/>
        </authorList>
    </citation>
    <scope>NUCLEOTIDE SEQUENCE [LARGE SCALE GENOMIC DNA]</scope>
    <source>
        <strain evidence="2">GP69</strain>
    </source>
</reference>
<dbReference type="NCBIfam" id="TIGR04086">
    <property type="entry name" value="TIGR04086_membr"/>
    <property type="match status" value="1"/>
</dbReference>
<dbReference type="AlphaFoldDB" id="A0A2K4ZFR4"/>
<dbReference type="Pfam" id="PF12670">
    <property type="entry name" value="DUF3792"/>
    <property type="match status" value="1"/>
</dbReference>
<evidence type="ECO:0000256" key="1">
    <source>
        <dbReference type="SAM" id="Phobius"/>
    </source>
</evidence>
<protein>
    <recommendedName>
        <fullName evidence="4">TIGR04086 family membrane protein</fullName>
    </recommendedName>
</protein>
<keyword evidence="1" id="KW-1133">Transmembrane helix</keyword>
<keyword evidence="1" id="KW-0812">Transmembrane</keyword>
<feature type="transmembrane region" description="Helical" evidence="1">
    <location>
        <begin position="78"/>
        <end position="97"/>
    </location>
</feature>
<dbReference type="OrthoDB" id="1779887at2"/>
<keyword evidence="3" id="KW-1185">Reference proteome</keyword>
<dbReference type="EMBL" id="OFSM01000009">
    <property type="protein sequence ID" value="SOY29295.1"/>
    <property type="molecule type" value="Genomic_DNA"/>
</dbReference>
<dbReference type="RefSeq" id="WP_103239401.1">
    <property type="nucleotide sequence ID" value="NZ_CANRXC010000030.1"/>
</dbReference>
<evidence type="ECO:0008006" key="4">
    <source>
        <dbReference type="Google" id="ProtNLM"/>
    </source>
</evidence>
<feature type="transmembrane region" description="Helical" evidence="1">
    <location>
        <begin position="109"/>
        <end position="127"/>
    </location>
</feature>
<sequence>MERMERNSDKEGIPAAFLLKSLLFSYILTGVLLAVLAFLLYKLGLNEKVVSVAIIVIYVAATFFGGFVTGKKMGSRRFLWGLVMGGAYFLILTVVSLCVGKGNIQIGNSFFTTFALCAGGGMLGGMMS</sequence>
<gene>
    <name evidence="2" type="ORF">AMURIS_02010</name>
</gene>
<accession>A0A2K4ZFR4</accession>
<evidence type="ECO:0000313" key="2">
    <source>
        <dbReference type="EMBL" id="SOY29295.1"/>
    </source>
</evidence>
<dbReference type="Proteomes" id="UP000236311">
    <property type="component" value="Unassembled WGS sequence"/>
</dbReference>
<dbReference type="InterPro" id="IPR023804">
    <property type="entry name" value="DUF3792_TM"/>
</dbReference>
<keyword evidence="1" id="KW-0472">Membrane</keyword>